<accession>A0AAD6YS84</accession>
<comment type="caution">
    <text evidence="1">The sequence shown here is derived from an EMBL/GenBank/DDBJ whole genome shotgun (WGS) entry which is preliminary data.</text>
</comment>
<dbReference type="AlphaFoldDB" id="A0AAD6YS84"/>
<protein>
    <submittedName>
        <fullName evidence="1">Uncharacterized protein</fullName>
    </submittedName>
</protein>
<evidence type="ECO:0000313" key="2">
    <source>
        <dbReference type="Proteomes" id="UP001219525"/>
    </source>
</evidence>
<dbReference type="Proteomes" id="UP001219525">
    <property type="component" value="Unassembled WGS sequence"/>
</dbReference>
<organism evidence="1 2">
    <name type="scientific">Mycena pura</name>
    <dbReference type="NCBI Taxonomy" id="153505"/>
    <lineage>
        <taxon>Eukaryota</taxon>
        <taxon>Fungi</taxon>
        <taxon>Dikarya</taxon>
        <taxon>Basidiomycota</taxon>
        <taxon>Agaricomycotina</taxon>
        <taxon>Agaricomycetes</taxon>
        <taxon>Agaricomycetidae</taxon>
        <taxon>Agaricales</taxon>
        <taxon>Marasmiineae</taxon>
        <taxon>Mycenaceae</taxon>
        <taxon>Mycena</taxon>
    </lineage>
</organism>
<dbReference type="EMBL" id="JARJCW010000002">
    <property type="protein sequence ID" value="KAJ7228323.1"/>
    <property type="molecule type" value="Genomic_DNA"/>
</dbReference>
<keyword evidence="2" id="KW-1185">Reference proteome</keyword>
<evidence type="ECO:0000313" key="1">
    <source>
        <dbReference type="EMBL" id="KAJ7228323.1"/>
    </source>
</evidence>
<name>A0AAD6YS84_9AGAR</name>
<gene>
    <name evidence="1" type="ORF">GGX14DRAFT_384814</name>
</gene>
<proteinExistence type="predicted"/>
<reference evidence="1" key="1">
    <citation type="submission" date="2023-03" db="EMBL/GenBank/DDBJ databases">
        <title>Massive genome expansion in bonnet fungi (Mycena s.s.) driven by repeated elements and novel gene families across ecological guilds.</title>
        <authorList>
            <consortium name="Lawrence Berkeley National Laboratory"/>
            <person name="Harder C.B."/>
            <person name="Miyauchi S."/>
            <person name="Viragh M."/>
            <person name="Kuo A."/>
            <person name="Thoen E."/>
            <person name="Andreopoulos B."/>
            <person name="Lu D."/>
            <person name="Skrede I."/>
            <person name="Drula E."/>
            <person name="Henrissat B."/>
            <person name="Morin E."/>
            <person name="Kohler A."/>
            <person name="Barry K."/>
            <person name="LaButti K."/>
            <person name="Morin E."/>
            <person name="Salamov A."/>
            <person name="Lipzen A."/>
            <person name="Mereny Z."/>
            <person name="Hegedus B."/>
            <person name="Baldrian P."/>
            <person name="Stursova M."/>
            <person name="Weitz H."/>
            <person name="Taylor A."/>
            <person name="Grigoriev I.V."/>
            <person name="Nagy L.G."/>
            <person name="Martin F."/>
            <person name="Kauserud H."/>
        </authorList>
    </citation>
    <scope>NUCLEOTIDE SEQUENCE</scope>
    <source>
        <strain evidence="1">9144</strain>
    </source>
</reference>
<sequence length="125" mass="13911">MTSPGPRVHSLIDSNFTCLAALANKSGCYNYKSRVPRLSIEGHIFLTTSLIDEGLYCLSGCPQRCPPSPILQQTLALEQSESDPEENATLGSISRDQIFDFEELDRVERGVIPKKLCRRGQCHWG</sequence>